<gene>
    <name evidence="3" type="ordered locus">MTES_1264</name>
</gene>
<evidence type="ECO:0000313" key="3">
    <source>
        <dbReference type="EMBL" id="BAJ74228.1"/>
    </source>
</evidence>
<dbReference type="InterPro" id="IPR011059">
    <property type="entry name" value="Metal-dep_hydrolase_composite"/>
</dbReference>
<dbReference type="Pfam" id="PF01979">
    <property type="entry name" value="Amidohydro_1"/>
    <property type="match status" value="1"/>
</dbReference>
<keyword evidence="1" id="KW-0378">Hydrolase</keyword>
<dbReference type="EMBL" id="AP012052">
    <property type="protein sequence ID" value="BAJ74228.1"/>
    <property type="molecule type" value="Genomic_DNA"/>
</dbReference>
<dbReference type="KEGG" id="mts:MTES_1264"/>
<dbReference type="PANTHER" id="PTHR43794">
    <property type="entry name" value="AMINOHYDROLASE SSNA-RELATED"/>
    <property type="match status" value="1"/>
</dbReference>
<dbReference type="InterPro" id="IPR006680">
    <property type="entry name" value="Amidohydro-rel"/>
</dbReference>
<dbReference type="SUPFAM" id="SSF51338">
    <property type="entry name" value="Composite domain of metallo-dependent hydrolases"/>
    <property type="match status" value="1"/>
</dbReference>
<evidence type="ECO:0000313" key="4">
    <source>
        <dbReference type="Proteomes" id="UP000008975"/>
    </source>
</evidence>
<dbReference type="InterPro" id="IPR050287">
    <property type="entry name" value="MTA/SAH_deaminase"/>
</dbReference>
<evidence type="ECO:0000259" key="2">
    <source>
        <dbReference type="Pfam" id="PF01979"/>
    </source>
</evidence>
<accession>E8N711</accession>
<dbReference type="Gene3D" id="2.30.40.10">
    <property type="entry name" value="Urease, subunit C, domain 1"/>
    <property type="match status" value="1"/>
</dbReference>
<name>E8N711_MICTS</name>
<evidence type="ECO:0000256" key="1">
    <source>
        <dbReference type="ARBA" id="ARBA00022801"/>
    </source>
</evidence>
<dbReference type="InterPro" id="IPR032466">
    <property type="entry name" value="Metal_Hydrolase"/>
</dbReference>
<organism evidence="3 4">
    <name type="scientific">Microbacterium testaceum (strain StLB037)</name>
    <dbReference type="NCBI Taxonomy" id="979556"/>
    <lineage>
        <taxon>Bacteria</taxon>
        <taxon>Bacillati</taxon>
        <taxon>Actinomycetota</taxon>
        <taxon>Actinomycetes</taxon>
        <taxon>Micrococcales</taxon>
        <taxon>Microbacteriaceae</taxon>
        <taxon>Microbacterium</taxon>
    </lineage>
</organism>
<dbReference type="PANTHER" id="PTHR43794:SF11">
    <property type="entry name" value="AMIDOHYDROLASE-RELATED DOMAIN-CONTAINING PROTEIN"/>
    <property type="match status" value="1"/>
</dbReference>
<dbReference type="SUPFAM" id="SSF51556">
    <property type="entry name" value="Metallo-dependent hydrolases"/>
    <property type="match status" value="1"/>
</dbReference>
<dbReference type="eggNOG" id="COG0402">
    <property type="taxonomic scope" value="Bacteria"/>
</dbReference>
<dbReference type="STRING" id="979556.MTES_1264"/>
<feature type="domain" description="Amidohydrolase-related" evidence="2">
    <location>
        <begin position="62"/>
        <end position="428"/>
    </location>
</feature>
<dbReference type="GO" id="GO:0016810">
    <property type="term" value="F:hydrolase activity, acting on carbon-nitrogen (but not peptide) bonds"/>
    <property type="evidence" value="ECO:0007669"/>
    <property type="project" value="InterPro"/>
</dbReference>
<reference key="2">
    <citation type="submission" date="2011-02" db="EMBL/GenBank/DDBJ databases">
        <title>Genome sequence of Microbacterium testaceum StLB037.</title>
        <authorList>
            <person name="Morohoshi T."/>
            <person name="Wang W.Z."/>
            <person name="Someya N."/>
            <person name="Ikeda T."/>
        </authorList>
    </citation>
    <scope>NUCLEOTIDE SEQUENCE</scope>
    <source>
        <strain>StLB037</strain>
    </source>
</reference>
<proteinExistence type="predicted"/>
<protein>
    <submittedName>
        <fullName evidence="3">Cytosine deaminase</fullName>
    </submittedName>
</protein>
<dbReference type="AlphaFoldDB" id="E8N711"/>
<reference evidence="3 4" key="1">
    <citation type="journal article" date="2011" name="J. Bacteriol.">
        <title>Genome sequence of Microbacterium testaceum StLB037, an N-acylhomoserine lactone-degrading bacterium isolated from potato leaves.</title>
        <authorList>
            <person name="Morohoshi T."/>
            <person name="Wang W.-Z."/>
            <person name="Someya N."/>
            <person name="Ikeda T."/>
        </authorList>
    </citation>
    <scope>NUCLEOTIDE SEQUENCE [LARGE SCALE GENOMIC DNA]</scope>
    <source>
        <strain evidence="3 4">StLB037</strain>
    </source>
</reference>
<dbReference type="Proteomes" id="UP000008975">
    <property type="component" value="Chromosome"/>
</dbReference>
<sequence length="461" mass="49881">MINMSLLVTNARLITVPAGTDDPGYIERGYLLVQDGRIAAIGAGDPAPGVTADEILDVDGKFVAPGFVSSHSHLFTSGSRGLGVDQTLYGWCTSMFSVLNNASPDQIYWATLHGSLDFLANGVTTAYNFTDPLLPWEPMVDGKRADGGGILRDHAWHTRQADGCHDAGLRFVDSIALDATVGTDDEIFARFEASLDHVLAMDPDIALGASIMGQVQWSTRPDAAEIEVAVMDRFGVTNQAHFLETYEAIEHQQTKFQLYKNAGALRPGMMFGHFIQTTPEIIADAAAGGASMSWQPASNGRLASGIAHVPEMLEQGMKVGMGLDDQACTDVADPWQNMRMGMFMQRARTHDPLSMMPERVLRLHTLGGAEIMGVDDRVGSLEVGKFADFVVVDPRLPDVGPLWNPVRSYVLACGLRNLQQVYVGGKLVNDRGVSTNPLAEEASRVLHEELPALAEEFGVIL</sequence>
<dbReference type="Gene3D" id="3.20.20.140">
    <property type="entry name" value="Metal-dependent hydrolases"/>
    <property type="match status" value="1"/>
</dbReference>
<dbReference type="HOGENOM" id="CLU_012358_2_3_11"/>